<dbReference type="Pfam" id="PF12867">
    <property type="entry name" value="DinB_2"/>
    <property type="match status" value="1"/>
</dbReference>
<dbReference type="EMBL" id="RPDH01000002">
    <property type="protein sequence ID" value="RPE08779.1"/>
    <property type="molecule type" value="Genomic_DNA"/>
</dbReference>
<reference evidence="2 3" key="1">
    <citation type="submission" date="2018-11" db="EMBL/GenBank/DDBJ databases">
        <title>Chitinophaga lutea sp.nov., isolate from arsenic contaminated soil.</title>
        <authorList>
            <person name="Zong Y."/>
        </authorList>
    </citation>
    <scope>NUCLEOTIDE SEQUENCE [LARGE SCALE GENOMIC DNA]</scope>
    <source>
        <strain evidence="2 3">ZY74</strain>
    </source>
</reference>
<evidence type="ECO:0000313" key="2">
    <source>
        <dbReference type="EMBL" id="RPE08779.1"/>
    </source>
</evidence>
<dbReference type="SUPFAM" id="SSF109854">
    <property type="entry name" value="DinB/YfiT-like putative metalloenzymes"/>
    <property type="match status" value="1"/>
</dbReference>
<accession>A0A3N4PPZ3</accession>
<organism evidence="2 3">
    <name type="scientific">Chitinophaga lutea</name>
    <dbReference type="NCBI Taxonomy" id="2488634"/>
    <lineage>
        <taxon>Bacteria</taxon>
        <taxon>Pseudomonadati</taxon>
        <taxon>Bacteroidota</taxon>
        <taxon>Chitinophagia</taxon>
        <taxon>Chitinophagales</taxon>
        <taxon>Chitinophagaceae</taxon>
        <taxon>Chitinophaga</taxon>
    </lineage>
</organism>
<gene>
    <name evidence="2" type="ORF">EGT74_17260</name>
</gene>
<feature type="domain" description="DinB-like" evidence="1">
    <location>
        <begin position="9"/>
        <end position="159"/>
    </location>
</feature>
<evidence type="ECO:0000259" key="1">
    <source>
        <dbReference type="Pfam" id="PF12867"/>
    </source>
</evidence>
<dbReference type="AlphaFoldDB" id="A0A3N4PPZ3"/>
<dbReference type="Gene3D" id="1.20.120.450">
    <property type="entry name" value="dinb family like domain"/>
    <property type="match status" value="1"/>
</dbReference>
<dbReference type="RefSeq" id="WP_123847776.1">
    <property type="nucleotide sequence ID" value="NZ_RPDH01000002.1"/>
</dbReference>
<protein>
    <submittedName>
        <fullName evidence="2">DinB family protein</fullName>
    </submittedName>
</protein>
<sequence length="168" mass="19205">MKNELLAELDKNSEELFRLLSSFSHEAFNAVPFPGSWTPGQVAKHLSMSETGVAEVLFGNTRPTERPANEQVPAIRATFLDFDIKFKSPDVIDPRMQEYFQEKLIASFRDSREKLRKAIGELDLTETVADFEFPGFGFLTRQEMINFAIVHSIRHTRQLKNIAEKVLS</sequence>
<dbReference type="InterPro" id="IPR034660">
    <property type="entry name" value="DinB/YfiT-like"/>
</dbReference>
<dbReference type="Proteomes" id="UP000278351">
    <property type="component" value="Unassembled WGS sequence"/>
</dbReference>
<proteinExistence type="predicted"/>
<evidence type="ECO:0000313" key="3">
    <source>
        <dbReference type="Proteomes" id="UP000278351"/>
    </source>
</evidence>
<dbReference type="InterPro" id="IPR024775">
    <property type="entry name" value="DinB-like"/>
</dbReference>
<dbReference type="OrthoDB" id="679284at2"/>
<keyword evidence="3" id="KW-1185">Reference proteome</keyword>
<name>A0A3N4PPZ3_9BACT</name>
<comment type="caution">
    <text evidence="2">The sequence shown here is derived from an EMBL/GenBank/DDBJ whole genome shotgun (WGS) entry which is preliminary data.</text>
</comment>